<dbReference type="GO" id="GO:0009252">
    <property type="term" value="P:peptidoglycan biosynthetic process"/>
    <property type="evidence" value="ECO:0007669"/>
    <property type="project" value="UniProtKB-KW"/>
</dbReference>
<evidence type="ECO:0000313" key="12">
    <source>
        <dbReference type="EMBL" id="PIV38787.1"/>
    </source>
</evidence>
<evidence type="ECO:0000256" key="7">
    <source>
        <dbReference type="PIRSR" id="PIRSR618044-1"/>
    </source>
</evidence>
<evidence type="ECO:0000313" key="13">
    <source>
        <dbReference type="Proteomes" id="UP000229247"/>
    </source>
</evidence>
<evidence type="ECO:0000256" key="5">
    <source>
        <dbReference type="ARBA" id="ARBA00022984"/>
    </source>
</evidence>
<sequence>MFKALVTILFTLNPLVGLFITGANAPQDASLSGAPLFNVEQNYKLPVINEASIFLAARQLPLMPWRNWNVADPQIEATTSLVYDTFHRQVLWQKNDIYQARSIASLTKLMTALVVMEQAKLDTNFKISEQAVATPGETGNLRVGEEMSVKNLLTAALVSSSNDAAAALATNVSLEFVYLMNKKAQALGLKNTSFFDPSGLNPNNRSSAWDLIKIMQEALKHPELQQIMQTATIDVRSADGKFNHHLENTNKLLGQVPDIVGGKTGYTAEAGNCMILAVKSPHQGEYNILVVMDAQDRLAASATLAKWTREAFLW</sequence>
<feature type="domain" description="Peptidase S11 D-alanyl-D-alanine carboxypeptidase A N-terminal" evidence="11">
    <location>
        <begin position="70"/>
        <end position="295"/>
    </location>
</feature>
<evidence type="ECO:0000256" key="4">
    <source>
        <dbReference type="ARBA" id="ARBA00022960"/>
    </source>
</evidence>
<reference evidence="13" key="1">
    <citation type="submission" date="2017-09" db="EMBL/GenBank/DDBJ databases">
        <title>Depth-based differentiation of microbial function through sediment-hosted aquifers and enrichment of novel symbionts in the deep terrestrial subsurface.</title>
        <authorList>
            <person name="Probst A.J."/>
            <person name="Ladd B."/>
            <person name="Jarett J.K."/>
            <person name="Geller-Mcgrath D.E."/>
            <person name="Sieber C.M.K."/>
            <person name="Emerson J.B."/>
            <person name="Anantharaman K."/>
            <person name="Thomas B.C."/>
            <person name="Malmstrom R."/>
            <person name="Stieglmeier M."/>
            <person name="Klingl A."/>
            <person name="Woyke T."/>
            <person name="Ryan C.M."/>
            <person name="Banfield J.F."/>
        </authorList>
    </citation>
    <scope>NUCLEOTIDE SEQUENCE [LARGE SCALE GENOMIC DNA]</scope>
</reference>
<evidence type="ECO:0000256" key="1">
    <source>
        <dbReference type="ARBA" id="ARBA00007164"/>
    </source>
</evidence>
<dbReference type="InterPro" id="IPR001967">
    <property type="entry name" value="Peptidase_S11_N"/>
</dbReference>
<evidence type="ECO:0000256" key="2">
    <source>
        <dbReference type="ARBA" id="ARBA00022729"/>
    </source>
</evidence>
<evidence type="ECO:0000256" key="9">
    <source>
        <dbReference type="RuleBase" id="RU004016"/>
    </source>
</evidence>
<feature type="active site" description="Proton acceptor" evidence="7">
    <location>
        <position position="108"/>
    </location>
</feature>
<name>A0A2M7D6Y7_9BACT</name>
<accession>A0A2M7D6Y7</accession>
<dbReference type="EMBL" id="PEUE01000004">
    <property type="protein sequence ID" value="PIV38787.1"/>
    <property type="molecule type" value="Genomic_DNA"/>
</dbReference>
<keyword evidence="6" id="KW-0961">Cell wall biogenesis/degradation</keyword>
<dbReference type="Gene3D" id="3.40.710.10">
    <property type="entry name" value="DD-peptidase/beta-lactamase superfamily"/>
    <property type="match status" value="1"/>
</dbReference>
<feature type="active site" description="Acyl-ester intermediate" evidence="7">
    <location>
        <position position="105"/>
    </location>
</feature>
<protein>
    <recommendedName>
        <fullName evidence="11">Peptidase S11 D-alanyl-D-alanine carboxypeptidase A N-terminal domain-containing protein</fullName>
    </recommendedName>
</protein>
<feature type="chain" id="PRO_5014895682" description="Peptidase S11 D-alanyl-D-alanine carboxypeptidase A N-terminal domain-containing protein" evidence="10">
    <location>
        <begin position="26"/>
        <end position="314"/>
    </location>
</feature>
<dbReference type="GO" id="GO:0071555">
    <property type="term" value="P:cell wall organization"/>
    <property type="evidence" value="ECO:0007669"/>
    <property type="project" value="UniProtKB-KW"/>
</dbReference>
<dbReference type="GO" id="GO:0009002">
    <property type="term" value="F:serine-type D-Ala-D-Ala carboxypeptidase activity"/>
    <property type="evidence" value="ECO:0007669"/>
    <property type="project" value="InterPro"/>
</dbReference>
<evidence type="ECO:0000256" key="3">
    <source>
        <dbReference type="ARBA" id="ARBA00022801"/>
    </source>
</evidence>
<comment type="similarity">
    <text evidence="1 9">Belongs to the peptidase S11 family.</text>
</comment>
<feature type="active site" evidence="7">
    <location>
        <position position="160"/>
    </location>
</feature>
<dbReference type="PANTHER" id="PTHR21581:SF26">
    <property type="entry name" value="D-ALANYL-D-ALANINE ENDOPEPTIDASE"/>
    <property type="match status" value="1"/>
</dbReference>
<dbReference type="PANTHER" id="PTHR21581">
    <property type="entry name" value="D-ALANYL-D-ALANINE CARBOXYPEPTIDASE"/>
    <property type="match status" value="1"/>
</dbReference>
<dbReference type="Proteomes" id="UP000229247">
    <property type="component" value="Unassembled WGS sequence"/>
</dbReference>
<keyword evidence="3" id="KW-0378">Hydrolase</keyword>
<evidence type="ECO:0000256" key="10">
    <source>
        <dbReference type="SAM" id="SignalP"/>
    </source>
</evidence>
<dbReference type="PRINTS" id="PR00725">
    <property type="entry name" value="DADACBPTASE1"/>
</dbReference>
<evidence type="ECO:0000256" key="6">
    <source>
        <dbReference type="ARBA" id="ARBA00023316"/>
    </source>
</evidence>
<evidence type="ECO:0000256" key="8">
    <source>
        <dbReference type="PIRSR" id="PIRSR618044-2"/>
    </source>
</evidence>
<dbReference type="AlphaFoldDB" id="A0A2M7D6Y7"/>
<comment type="caution">
    <text evidence="12">The sequence shown here is derived from an EMBL/GenBank/DDBJ whole genome shotgun (WGS) entry which is preliminary data.</text>
</comment>
<keyword evidence="2 10" id="KW-0732">Signal</keyword>
<proteinExistence type="inferred from homology"/>
<dbReference type="SUPFAM" id="SSF56601">
    <property type="entry name" value="beta-lactamase/transpeptidase-like"/>
    <property type="match status" value="1"/>
</dbReference>
<feature type="binding site" evidence="8">
    <location>
        <position position="263"/>
    </location>
    <ligand>
        <name>substrate</name>
    </ligand>
</feature>
<dbReference type="Pfam" id="PF00768">
    <property type="entry name" value="Peptidase_S11"/>
    <property type="match status" value="1"/>
</dbReference>
<gene>
    <name evidence="12" type="ORF">COS30_00170</name>
</gene>
<organism evidence="12 13">
    <name type="scientific">Candidatus Portnoybacteria bacterium CG02_land_8_20_14_3_00_45_8</name>
    <dbReference type="NCBI Taxonomy" id="1974807"/>
    <lineage>
        <taxon>Bacteria</taxon>
        <taxon>Candidatus Portnoyibacteriota</taxon>
    </lineage>
</organism>
<evidence type="ECO:0000259" key="11">
    <source>
        <dbReference type="Pfam" id="PF00768"/>
    </source>
</evidence>
<keyword evidence="5" id="KW-0573">Peptidoglycan synthesis</keyword>
<keyword evidence="4" id="KW-0133">Cell shape</keyword>
<dbReference type="GO" id="GO:0008360">
    <property type="term" value="P:regulation of cell shape"/>
    <property type="evidence" value="ECO:0007669"/>
    <property type="project" value="UniProtKB-KW"/>
</dbReference>
<dbReference type="GO" id="GO:0006508">
    <property type="term" value="P:proteolysis"/>
    <property type="evidence" value="ECO:0007669"/>
    <property type="project" value="InterPro"/>
</dbReference>
<dbReference type="InterPro" id="IPR012338">
    <property type="entry name" value="Beta-lactam/transpept-like"/>
</dbReference>
<feature type="signal peptide" evidence="10">
    <location>
        <begin position="1"/>
        <end position="25"/>
    </location>
</feature>
<dbReference type="InterPro" id="IPR018044">
    <property type="entry name" value="Peptidase_S11"/>
</dbReference>